<sequence>MYGLSVPDAHPYETIYRCTKDSVMRNKNIETPAIIRPWIQDFTATWVEGHIRYGAEEVKAQIKALEDNGVKEYLLWNPGNRYSEGGLK</sequence>
<keyword evidence="2" id="KW-0378">Hydrolase</keyword>
<evidence type="ECO:0000313" key="2">
    <source>
        <dbReference type="EMBL" id="SHJ73208.1"/>
    </source>
</evidence>
<feature type="domain" description="DUF4015" evidence="1">
    <location>
        <begin position="2"/>
        <end position="82"/>
    </location>
</feature>
<accession>A0A1M6LPT8</accession>
<dbReference type="AlphaFoldDB" id="A0A1M6LPT8"/>
<name>A0A1M6LPT8_PARC5</name>
<evidence type="ECO:0000313" key="3">
    <source>
        <dbReference type="Proteomes" id="UP000184465"/>
    </source>
</evidence>
<reference evidence="2 3" key="1">
    <citation type="submission" date="2016-11" db="EMBL/GenBank/DDBJ databases">
        <authorList>
            <person name="Jaros S."/>
            <person name="Januszkiewicz K."/>
            <person name="Wedrychowicz H."/>
        </authorList>
    </citation>
    <scope>NUCLEOTIDE SEQUENCE [LARGE SCALE GENOMIC DNA]</scope>
    <source>
        <strain evidence="2 3">DSM 15212</strain>
    </source>
</reference>
<keyword evidence="3" id="KW-1185">Reference proteome</keyword>
<dbReference type="Pfam" id="PF13200">
    <property type="entry name" value="DUF4015"/>
    <property type="match status" value="1"/>
</dbReference>
<dbReference type="GO" id="GO:0016787">
    <property type="term" value="F:hydrolase activity"/>
    <property type="evidence" value="ECO:0007669"/>
    <property type="project" value="UniProtKB-KW"/>
</dbReference>
<dbReference type="Proteomes" id="UP000184465">
    <property type="component" value="Unassembled WGS sequence"/>
</dbReference>
<dbReference type="STRING" id="1121301.SAMN02745912_00887"/>
<evidence type="ECO:0000259" key="1">
    <source>
        <dbReference type="Pfam" id="PF13200"/>
    </source>
</evidence>
<proteinExistence type="predicted"/>
<dbReference type="EMBL" id="FRAG01000007">
    <property type="protein sequence ID" value="SHJ73208.1"/>
    <property type="molecule type" value="Genomic_DNA"/>
</dbReference>
<protein>
    <submittedName>
        <fullName evidence="2">Putative glycosyl hydrolase domain-containing protein</fullName>
    </submittedName>
</protein>
<dbReference type="InterPro" id="IPR025275">
    <property type="entry name" value="DUF4015"/>
</dbReference>
<gene>
    <name evidence="2" type="ORF">SAMN02745912_00887</name>
</gene>
<dbReference type="RefSeq" id="WP_073147380.1">
    <property type="nucleotide sequence ID" value="NZ_FRAG01000007.1"/>
</dbReference>
<organism evidence="2 3">
    <name type="scientific">Paramaledivibacter caminithermalis (strain DSM 15212 / CIP 107654 / DViRD3)</name>
    <name type="common">Clostridium caminithermale</name>
    <dbReference type="NCBI Taxonomy" id="1121301"/>
    <lineage>
        <taxon>Bacteria</taxon>
        <taxon>Bacillati</taxon>
        <taxon>Bacillota</taxon>
        <taxon>Clostridia</taxon>
        <taxon>Peptostreptococcales</taxon>
        <taxon>Caminicellaceae</taxon>
        <taxon>Paramaledivibacter</taxon>
    </lineage>
</organism>